<evidence type="ECO:0000256" key="2">
    <source>
        <dbReference type="ARBA" id="ARBA00022679"/>
    </source>
</evidence>
<evidence type="ECO:0000256" key="3">
    <source>
        <dbReference type="ARBA" id="ARBA00022691"/>
    </source>
</evidence>
<dbReference type="PANTHER" id="PTHR11006:SF4">
    <property type="entry name" value="PROTEIN ARGININE N-METHYLTRANSFERASE 7"/>
    <property type="match status" value="1"/>
</dbReference>
<dbReference type="Pfam" id="PF22528">
    <property type="entry name" value="PRMT_C"/>
    <property type="match status" value="1"/>
</dbReference>
<dbReference type="PANTHER" id="PTHR11006">
    <property type="entry name" value="PROTEIN ARGININE N-METHYLTRANSFERASE"/>
    <property type="match status" value="1"/>
</dbReference>
<keyword evidence="2" id="KW-0808">Transferase</keyword>
<dbReference type="GO" id="GO:0042054">
    <property type="term" value="F:histone methyltransferase activity"/>
    <property type="evidence" value="ECO:0007669"/>
    <property type="project" value="TreeGrafter"/>
</dbReference>
<dbReference type="Pfam" id="PF06325">
    <property type="entry name" value="PrmA"/>
    <property type="match status" value="1"/>
</dbReference>
<keyword evidence="5" id="KW-0687">Ribonucleoprotein</keyword>
<keyword evidence="6" id="KW-1185">Reference proteome</keyword>
<keyword evidence="1 5" id="KW-0489">Methyltransferase</keyword>
<dbReference type="EMBL" id="JADEWZ010000009">
    <property type="protein sequence ID" value="MBE9115744.1"/>
    <property type="molecule type" value="Genomic_DNA"/>
</dbReference>
<evidence type="ECO:0000256" key="1">
    <source>
        <dbReference type="ARBA" id="ARBA00022603"/>
    </source>
</evidence>
<protein>
    <submittedName>
        <fullName evidence="5">50S ribosomal protein L11 methyltransferase</fullName>
    </submittedName>
</protein>
<gene>
    <name evidence="5" type="ORF">IQ249_07550</name>
</gene>
<dbReference type="GO" id="GO:0032259">
    <property type="term" value="P:methylation"/>
    <property type="evidence" value="ECO:0007669"/>
    <property type="project" value="UniProtKB-KW"/>
</dbReference>
<name>A0A8J7J1F8_9CYAN</name>
<reference evidence="5" key="1">
    <citation type="submission" date="2020-10" db="EMBL/GenBank/DDBJ databases">
        <authorList>
            <person name="Castelo-Branco R."/>
            <person name="Eusebio N."/>
            <person name="Adriana R."/>
            <person name="Vieira A."/>
            <person name="Brugerolle De Fraissinette N."/>
            <person name="Rezende De Castro R."/>
            <person name="Schneider M.P."/>
            <person name="Vasconcelos V."/>
            <person name="Leao P.N."/>
        </authorList>
    </citation>
    <scope>NUCLEOTIDE SEQUENCE</scope>
    <source>
        <strain evidence="5">LEGE 07157</strain>
    </source>
</reference>
<evidence type="ECO:0000313" key="5">
    <source>
        <dbReference type="EMBL" id="MBE9115744.1"/>
    </source>
</evidence>
<proteinExistence type="predicted"/>
<dbReference type="AlphaFoldDB" id="A0A8J7J1F8"/>
<feature type="domain" description="Protein arginine N-methyltransferase" evidence="4">
    <location>
        <begin position="139"/>
        <end position="279"/>
    </location>
</feature>
<dbReference type="Gene3D" id="3.40.50.150">
    <property type="entry name" value="Vaccinia Virus protein VP39"/>
    <property type="match status" value="1"/>
</dbReference>
<dbReference type="GO" id="GO:0016274">
    <property type="term" value="F:protein-arginine N-methyltransferase activity"/>
    <property type="evidence" value="ECO:0007669"/>
    <property type="project" value="InterPro"/>
</dbReference>
<sequence>MYSLLSYGKMMRDRGRMAAYGEALRQTVKPGSIVVDIGTGTGIFALLACQLGAKQVYAIEPDRAIAVAKEIAQANGYDDRVCFIQENSTQVELPHRADVIVSDLRGVLPFFGAHLPSIIDARERLLAPEGVLIPLRDRVWATIVEAPQLYEQYTSPWDDNPYGLQLQGAKPFVTNTWRKGKITPEQCLLAPQPCLTLDYTCIEDANGTVEFAGTISRSGIAHGICLWFDATLTEKIGFSNAPGQPELIYGQAFFPWKTPITVEPRDRVSIKLQANWVHQDYIWRWHSQIFHQGQSTQLKANFEQSTFWSQPLSSMQLHKQANAFVPSLNPDGKILQTILQLMNEQKSLGEIARHLTAQFPETFPTWQLALRRVGELSQQYSL</sequence>
<dbReference type="RefSeq" id="WP_194028839.1">
    <property type="nucleotide sequence ID" value="NZ_JADEWZ010000009.1"/>
</dbReference>
<keyword evidence="5" id="KW-0689">Ribosomal protein</keyword>
<dbReference type="GO" id="GO:0005840">
    <property type="term" value="C:ribosome"/>
    <property type="evidence" value="ECO:0007669"/>
    <property type="project" value="UniProtKB-KW"/>
</dbReference>
<dbReference type="PROSITE" id="PS51678">
    <property type="entry name" value="SAM_MT_PRMT"/>
    <property type="match status" value="1"/>
</dbReference>
<dbReference type="InterPro" id="IPR029063">
    <property type="entry name" value="SAM-dependent_MTases_sf"/>
</dbReference>
<accession>A0A8J7J1F8</accession>
<comment type="caution">
    <text evidence="5">The sequence shown here is derived from an EMBL/GenBank/DDBJ whole genome shotgun (WGS) entry which is preliminary data.</text>
</comment>
<evidence type="ECO:0000259" key="4">
    <source>
        <dbReference type="Pfam" id="PF22528"/>
    </source>
</evidence>
<evidence type="ECO:0000313" key="6">
    <source>
        <dbReference type="Proteomes" id="UP000654482"/>
    </source>
</evidence>
<organism evidence="5 6">
    <name type="scientific">Lusitaniella coriacea LEGE 07157</name>
    <dbReference type="NCBI Taxonomy" id="945747"/>
    <lineage>
        <taxon>Bacteria</taxon>
        <taxon>Bacillati</taxon>
        <taxon>Cyanobacteriota</taxon>
        <taxon>Cyanophyceae</taxon>
        <taxon>Spirulinales</taxon>
        <taxon>Lusitaniellaceae</taxon>
        <taxon>Lusitaniella</taxon>
    </lineage>
</organism>
<keyword evidence="3" id="KW-0949">S-adenosyl-L-methionine</keyword>
<dbReference type="InterPro" id="IPR025799">
    <property type="entry name" value="Arg_MeTrfase"/>
</dbReference>
<dbReference type="Proteomes" id="UP000654482">
    <property type="component" value="Unassembled WGS sequence"/>
</dbReference>
<dbReference type="Gene3D" id="2.70.160.11">
    <property type="entry name" value="Hnrnp arginine n-methyltransferase1"/>
    <property type="match status" value="1"/>
</dbReference>
<dbReference type="InterPro" id="IPR055135">
    <property type="entry name" value="PRMT_dom"/>
</dbReference>
<dbReference type="SUPFAM" id="SSF53335">
    <property type="entry name" value="S-adenosyl-L-methionine-dependent methyltransferases"/>
    <property type="match status" value="1"/>
</dbReference>
<dbReference type="CDD" id="cd02440">
    <property type="entry name" value="AdoMet_MTases"/>
    <property type="match status" value="1"/>
</dbReference>